<comment type="caution">
    <text evidence="15">The sequence shown here is derived from an EMBL/GenBank/DDBJ whole genome shotgun (WGS) entry which is preliminary data.</text>
</comment>
<dbReference type="InterPro" id="IPR036388">
    <property type="entry name" value="WH-like_DNA-bd_sf"/>
</dbReference>
<dbReference type="Gene3D" id="1.10.10.10">
    <property type="entry name" value="Winged helix-like DNA-binding domain superfamily/Winged helix DNA-binding domain"/>
    <property type="match status" value="1"/>
</dbReference>
<feature type="compositionally biased region" description="Acidic residues" evidence="13">
    <location>
        <begin position="130"/>
        <end position="155"/>
    </location>
</feature>
<evidence type="ECO:0000256" key="3">
    <source>
        <dbReference type="ARBA" id="ARBA00013184"/>
    </source>
</evidence>
<reference evidence="15 16" key="1">
    <citation type="journal article" date="2025" name="Microbiol. Resour. Announc.">
        <title>Draft genome sequences for Neonectria magnoliae and Neonectria punicea, canker pathogens of Liriodendron tulipifera and Acer saccharum in West Virginia.</title>
        <authorList>
            <person name="Petronek H.M."/>
            <person name="Kasson M.T."/>
            <person name="Metheny A.M."/>
            <person name="Stauder C.M."/>
            <person name="Lovett B."/>
            <person name="Lynch S.C."/>
            <person name="Garnas J.R."/>
            <person name="Kasson L.R."/>
            <person name="Stajich J.E."/>
        </authorList>
    </citation>
    <scope>NUCLEOTIDE SEQUENCE [LARGE SCALE GENOMIC DNA]</scope>
    <source>
        <strain evidence="15 16">NRRL 64651</strain>
    </source>
</reference>
<feature type="region of interest" description="Disordered" evidence="13">
    <location>
        <begin position="1"/>
        <end position="308"/>
    </location>
</feature>
<dbReference type="Gene3D" id="3.40.630.30">
    <property type="match status" value="1"/>
</dbReference>
<organism evidence="15 16">
    <name type="scientific">Neonectria magnoliae</name>
    <dbReference type="NCBI Taxonomy" id="2732573"/>
    <lineage>
        <taxon>Eukaryota</taxon>
        <taxon>Fungi</taxon>
        <taxon>Dikarya</taxon>
        <taxon>Ascomycota</taxon>
        <taxon>Pezizomycotina</taxon>
        <taxon>Sordariomycetes</taxon>
        <taxon>Hypocreomycetidae</taxon>
        <taxon>Hypocreales</taxon>
        <taxon>Nectriaceae</taxon>
        <taxon>Neonectria</taxon>
    </lineage>
</organism>
<feature type="domain" description="MYST-type HAT" evidence="14">
    <location>
        <begin position="480"/>
        <end position="761"/>
    </location>
</feature>
<feature type="compositionally biased region" description="Polar residues" evidence="13">
    <location>
        <begin position="205"/>
        <end position="225"/>
    </location>
</feature>
<dbReference type="SUPFAM" id="SSF55729">
    <property type="entry name" value="Acyl-CoA N-acyltransferases (Nat)"/>
    <property type="match status" value="1"/>
</dbReference>
<feature type="compositionally biased region" description="Acidic residues" evidence="13">
    <location>
        <begin position="269"/>
        <end position="279"/>
    </location>
</feature>
<name>A0ABR1HZP6_9HYPO</name>
<proteinExistence type="inferred from homology"/>
<keyword evidence="7" id="KW-0862">Zinc</keyword>
<dbReference type="PROSITE" id="PS51726">
    <property type="entry name" value="MYST_HAT"/>
    <property type="match status" value="1"/>
</dbReference>
<feature type="compositionally biased region" description="Polar residues" evidence="13">
    <location>
        <begin position="799"/>
        <end position="817"/>
    </location>
</feature>
<keyword evidence="9" id="KW-0007">Acetylation</keyword>
<dbReference type="Proteomes" id="UP001498421">
    <property type="component" value="Unassembled WGS sequence"/>
</dbReference>
<evidence type="ECO:0000256" key="1">
    <source>
        <dbReference type="ARBA" id="ARBA00004123"/>
    </source>
</evidence>
<keyword evidence="5" id="KW-0479">Metal-binding</keyword>
<keyword evidence="15" id="KW-0012">Acyltransferase</keyword>
<dbReference type="GO" id="GO:0061733">
    <property type="term" value="F:protein-lysine-acetyltransferase activity"/>
    <property type="evidence" value="ECO:0007669"/>
    <property type="project" value="UniProtKB-EC"/>
</dbReference>
<evidence type="ECO:0000256" key="4">
    <source>
        <dbReference type="ARBA" id="ARBA00022679"/>
    </source>
</evidence>
<dbReference type="Pfam" id="PF17772">
    <property type="entry name" value="zf-MYST"/>
    <property type="match status" value="1"/>
</dbReference>
<feature type="compositionally biased region" description="Low complexity" evidence="13">
    <location>
        <begin position="908"/>
        <end position="942"/>
    </location>
</feature>
<evidence type="ECO:0000256" key="12">
    <source>
        <dbReference type="RuleBase" id="RU361211"/>
    </source>
</evidence>
<feature type="region of interest" description="Disordered" evidence="13">
    <location>
        <begin position="775"/>
        <end position="1050"/>
    </location>
</feature>
<dbReference type="InterPro" id="IPR002717">
    <property type="entry name" value="HAT_MYST-type"/>
</dbReference>
<accession>A0ABR1HZP6</accession>
<sequence>MVEEQQQGAMLSDQDAEYDTADTAGEASTVNDMRSKKSRTRTCADSPVGEDEDGDFSDRDASGEELDEELDEDAEGEDDNDFIIQQGTTFNGNQNHENGDNEEEDDVDAEGEEYDLDEGVGAVKFKPGETDNEEEDSESDLPSPLEEETGEDAPWEDARGVEEDDEDSEEPGDEDRDDQAMDDDDDDQLTSQPSDGPELPEGLLSIQSKAEGSVSSSAINENVGNDESMDGSRTLRKRKSSSLESEDTVASLRKRRRNQSVEPQSSNEDAIDNDNDNDNSTEGTRQQSSRASRLKVTRPPPVSIEKRTRNALVLKIQVRPGNLKEILSRRKRDRRRPPGSATRQTSSRPAAAVAAATPKINPPPAPVAASTAAAAAAPTPLPSAATVAAITHLPTPFTSDTYSQPFYSFFDRETEDMKGKPYGGILTEAEADTSKTLPVPEDRRKFDEAKQKAEDEWRARVLAIQAEADVPPRKHKKSSENGSQIECIEFGGWEIDTWYAAPYPAEYSRNRVLYICEFCLKYMNSDYVAWRHKLKCPAKHPPGDEIYRHGSVSVFEVDGRKNPVYCQNLCLLAKLFLGSKTLYYDVEPFLFYVLCEYDDCGYHFVGYFSKEKRASSQNNVSCILTLPIHQRKGYGNLLIDFSYLLTKVEQKTGSPEKPLSDMGLVSYRNYWRLILCRYFLETMDGGEYKKQGLSIKRISDGTGMTPDDVIAALEGLRALVRDPQTKLYAFRVDVDYCREYVAKWESKEYVRLKPEALAWTPYVMGRSNATNFELGPPINTIAPREDDEAKVDEGLDTTGAGSQATVNGDNKSVSEQGTDLPLESTEAEEEAGSEPVTSIEKVASEDQESTSSKDEVMHDVDDDDGTEPWALPYRDIPPVRFEVFPAIAGRRSDRSRQSFGRPTAPRTSSGGSRARRAGGSSHRPTPSRPRPSSKSASKNSSKNSRRKSGGTGRGPGRWPKGTKKADYGNADSGPGLPPGWSAKAPVLQPITEGKNPKNGDGSAIVSNETTGGEAVNGDSADRDASGAETDREDHEPIEEEEDVDAEGEDV</sequence>
<keyword evidence="16" id="KW-1185">Reference proteome</keyword>
<comment type="subcellular location">
    <subcellularLocation>
        <location evidence="1 12">Nucleus</location>
    </subcellularLocation>
</comment>
<feature type="compositionally biased region" description="Acidic residues" evidence="13">
    <location>
        <begin position="1035"/>
        <end position="1050"/>
    </location>
</feature>
<dbReference type="InterPro" id="IPR040706">
    <property type="entry name" value="Zf-MYST"/>
</dbReference>
<feature type="compositionally biased region" description="Basic and acidic residues" evidence="13">
    <location>
        <begin position="1019"/>
        <end position="1034"/>
    </location>
</feature>
<feature type="compositionally biased region" description="Acidic residues" evidence="13">
    <location>
        <begin position="162"/>
        <end position="188"/>
    </location>
</feature>
<evidence type="ECO:0000256" key="11">
    <source>
        <dbReference type="ARBA" id="ARBA00045805"/>
    </source>
</evidence>
<dbReference type="PANTHER" id="PTHR10615">
    <property type="entry name" value="HISTONE ACETYLTRANSFERASE"/>
    <property type="match status" value="1"/>
</dbReference>
<protein>
    <recommendedName>
        <fullName evidence="3 12">Histone acetyltransferase</fullName>
        <ecNumber evidence="3 12">2.3.1.48</ecNumber>
    </recommendedName>
</protein>
<comment type="similarity">
    <text evidence="2 12">Belongs to the MYST (SAS/MOZ) family.</text>
</comment>
<dbReference type="Gene3D" id="3.30.60.60">
    <property type="entry name" value="N-acetyl transferase-like"/>
    <property type="match status" value="1"/>
</dbReference>
<evidence type="ECO:0000256" key="8">
    <source>
        <dbReference type="ARBA" id="ARBA00022853"/>
    </source>
</evidence>
<evidence type="ECO:0000313" key="15">
    <source>
        <dbReference type="EMBL" id="KAK7426714.1"/>
    </source>
</evidence>
<gene>
    <name evidence="15" type="primary">SAS3</name>
    <name evidence="15" type="ORF">QQZ08_006750</name>
</gene>
<keyword evidence="10 12" id="KW-0539">Nucleus</keyword>
<evidence type="ECO:0000256" key="7">
    <source>
        <dbReference type="ARBA" id="ARBA00022833"/>
    </source>
</evidence>
<dbReference type="PANTHER" id="PTHR10615:SF161">
    <property type="entry name" value="HISTONE ACETYLTRANSFERASE KAT7"/>
    <property type="match status" value="1"/>
</dbReference>
<evidence type="ECO:0000256" key="5">
    <source>
        <dbReference type="ARBA" id="ARBA00022723"/>
    </source>
</evidence>
<evidence type="ECO:0000256" key="13">
    <source>
        <dbReference type="SAM" id="MobiDB-lite"/>
    </source>
</evidence>
<feature type="compositionally biased region" description="Polar residues" evidence="13">
    <location>
        <begin position="280"/>
        <end position="291"/>
    </location>
</feature>
<keyword evidence="4 15" id="KW-0808">Transferase</keyword>
<dbReference type="InterPro" id="IPR016181">
    <property type="entry name" value="Acyl_CoA_acyltransferase"/>
</dbReference>
<comment type="function">
    <text evidence="11">Catalytic component of the NuA4 histone acetyltransferase (HAT) complex which is involved in epigenetic transcriptional activation of selected genes principally by acetylation of nucleosomal histones H4, H3, H2B, H2A and H2A variant H2A.Z. Acetylates histone H4 to form H4K5ac, H4K8ac, H4K12ac and H4K16ac, histone H3 to form H3K14ac, and histone H2A to form H2AK4ac and H2AK7ac. The NuA4 complex is involved in the DNA damage response and is required for chromosome segregation. The NuA4 complex plays a direct role in repair of DNA double-strand breaks (DSBs) through homologous recombination. Recruitment to promoters depends on H3K4me. Also acetylates non-histone proteins. In addition to protein acetyltransferase, can use different acyl-CoA substrates, such as 2-hydroxyisobutanoyl-CoA (2-hydroxyisobutyryl-CoA) or (2E)-butenoyl-CoA (crotonyl-CoA), and is able to mediate protein 2-hydroxyisobutyrylation and crotonylation, respectively.</text>
</comment>
<evidence type="ECO:0000256" key="9">
    <source>
        <dbReference type="ARBA" id="ARBA00022990"/>
    </source>
</evidence>
<evidence type="ECO:0000313" key="16">
    <source>
        <dbReference type="Proteomes" id="UP001498421"/>
    </source>
</evidence>
<dbReference type="InterPro" id="IPR050603">
    <property type="entry name" value="MYST_HAT"/>
</dbReference>
<keyword evidence="6" id="KW-0863">Zinc-finger</keyword>
<feature type="compositionally biased region" description="Acidic residues" evidence="13">
    <location>
        <begin position="100"/>
        <end position="118"/>
    </location>
</feature>
<evidence type="ECO:0000256" key="2">
    <source>
        <dbReference type="ARBA" id="ARBA00010107"/>
    </source>
</evidence>
<evidence type="ECO:0000259" key="14">
    <source>
        <dbReference type="PROSITE" id="PS51726"/>
    </source>
</evidence>
<evidence type="ECO:0000256" key="10">
    <source>
        <dbReference type="ARBA" id="ARBA00023242"/>
    </source>
</evidence>
<dbReference type="EC" id="2.3.1.48" evidence="3 12"/>
<comment type="catalytic activity">
    <reaction evidence="12">
        <text>L-lysyl-[protein] + acetyl-CoA = N(6)-acetyl-L-lysyl-[protein] + CoA + H(+)</text>
        <dbReference type="Rhea" id="RHEA:45948"/>
        <dbReference type="Rhea" id="RHEA-COMP:9752"/>
        <dbReference type="Rhea" id="RHEA-COMP:10731"/>
        <dbReference type="ChEBI" id="CHEBI:15378"/>
        <dbReference type="ChEBI" id="CHEBI:29969"/>
        <dbReference type="ChEBI" id="CHEBI:57287"/>
        <dbReference type="ChEBI" id="CHEBI:57288"/>
        <dbReference type="ChEBI" id="CHEBI:61930"/>
        <dbReference type="EC" id="2.3.1.48"/>
    </reaction>
</comment>
<feature type="compositionally biased region" description="Acidic residues" evidence="13">
    <location>
        <begin position="63"/>
        <end position="81"/>
    </location>
</feature>
<dbReference type="EMBL" id="JAZAVK010000062">
    <property type="protein sequence ID" value="KAK7426714.1"/>
    <property type="molecule type" value="Genomic_DNA"/>
</dbReference>
<evidence type="ECO:0000256" key="6">
    <source>
        <dbReference type="ARBA" id="ARBA00022771"/>
    </source>
</evidence>
<feature type="region of interest" description="Disordered" evidence="13">
    <location>
        <begin position="324"/>
        <end position="367"/>
    </location>
</feature>
<keyword evidence="8" id="KW-0156">Chromatin regulator</keyword>
<dbReference type="Pfam" id="PF01853">
    <property type="entry name" value="MOZ_SAS"/>
    <property type="match status" value="1"/>
</dbReference>